<sequence length="458" mass="52250">MNKLLKPAIWLLIIATATHPSYVKPEETEQREIANELQIQDRIMNDSPASEQQINSLAVISLAIIAERFSQRNLWLEIKKLPGQRILPDDPSYYYSTESEKRQGLEWRIGAGIEWAARTLVEGWTIPDLEVSREPTTTEGRKRRLNYDKLDEYRASAGLHWHRFIKIGHILNNYPDRALHLAFQFFDKNPDVPLLLVYSDHYGNLGNGQRKFSDTTQSVAVLAFARRDRVEWLRYFAPYTRKPDGTAYPQFWKWRSTPPKPFTPTRFFPEPWTTEQLAMFDQLPDLAIVHRPILVSYRKDDGAPQSPPVLMKERERQAAFAEGWARALALLPHDERGEIPPVALPQRVFYDYGAGPKAYNFVPATLALMHNPAFPELPLADPAFGINLWTALGDPGANMPMLGWSIAAMATSIERNTSVVLNLRDDDHAVITVIEPPAVKPAEPSMFDGWDPFGTQLR</sequence>
<proteinExistence type="predicted"/>
<dbReference type="RefSeq" id="WP_084545075.1">
    <property type="nucleotide sequence ID" value="NZ_AXWS01000013.1"/>
</dbReference>
<evidence type="ECO:0000259" key="2">
    <source>
        <dbReference type="Pfam" id="PF20995"/>
    </source>
</evidence>
<reference evidence="4" key="1">
    <citation type="journal article" date="2019" name="Front. Microbiol.">
        <title>A Type VI Secretion System Trans-Kingdom Effector Is Required for the Delivery of a Novel Antibacterial Toxin in Pseudomonas aeruginosa.</title>
        <authorList>
            <person name="Berni B."/>
            <person name="Soscia C."/>
            <person name="Djermoun S."/>
            <person name="Ize B."/>
            <person name="Bleves S."/>
        </authorList>
    </citation>
    <scope>NUCLEOTIDE SEQUENCE</scope>
</reference>
<dbReference type="InterPro" id="IPR048303">
    <property type="entry name" value="Tla3_C"/>
</dbReference>
<evidence type="ECO:0000313" key="3">
    <source>
        <dbReference type="Proteomes" id="UP000675920"/>
    </source>
</evidence>
<evidence type="ECO:0000259" key="1">
    <source>
        <dbReference type="Pfam" id="PF11394"/>
    </source>
</evidence>
<organism evidence="3 4">
    <name type="scientific">Derxia gummosa DSM 723</name>
    <dbReference type="NCBI Taxonomy" id="1121388"/>
    <lineage>
        <taxon>Bacteria</taxon>
        <taxon>Pseudomonadati</taxon>
        <taxon>Pseudomonadota</taxon>
        <taxon>Betaproteobacteria</taxon>
        <taxon>Burkholderiales</taxon>
        <taxon>Alcaligenaceae</taxon>
        <taxon>Derxia</taxon>
    </lineage>
</organism>
<dbReference type="InterPro" id="IPR021531">
    <property type="entry name" value="Tla3_N"/>
</dbReference>
<dbReference type="Proteomes" id="UP000675920">
    <property type="component" value="Unplaced"/>
</dbReference>
<keyword evidence="3" id="KW-1185">Reference proteome</keyword>
<dbReference type="Pfam" id="PF11394">
    <property type="entry name" value="Tla3_N"/>
    <property type="match status" value="1"/>
</dbReference>
<dbReference type="OrthoDB" id="8837296at2"/>
<evidence type="ECO:0000313" key="4">
    <source>
        <dbReference type="RefSeq" id="WP_084545075.1"/>
    </source>
</evidence>
<feature type="domain" description="Type VI lipase adapter protein Tla3 C-terminal" evidence="2">
    <location>
        <begin position="286"/>
        <end position="436"/>
    </location>
</feature>
<dbReference type="AlphaFoldDB" id="A0A8B6XA46"/>
<name>A0A8B6XA46_9BURK</name>
<accession>A0A8B6XA46</accession>
<dbReference type="Pfam" id="PF20995">
    <property type="entry name" value="Tla3_C"/>
    <property type="match status" value="1"/>
</dbReference>
<protein>
    <submittedName>
        <fullName evidence="4">Type VI lipase adapter Tla3 domain-containing protein</fullName>
    </submittedName>
</protein>
<feature type="domain" description="Type VI lipase adapter protein Tla3 N-terminal" evidence="1">
    <location>
        <begin position="56"/>
        <end position="201"/>
    </location>
</feature>
<reference evidence="4" key="2">
    <citation type="submission" date="2025-08" db="UniProtKB">
        <authorList>
            <consortium name="RefSeq"/>
        </authorList>
    </citation>
    <scope>IDENTIFICATION</scope>
</reference>